<proteinExistence type="predicted"/>
<evidence type="ECO:0000313" key="5">
    <source>
        <dbReference type="Proteomes" id="UP000635726"/>
    </source>
</evidence>
<keyword evidence="1" id="KW-0547">Nucleotide-binding</keyword>
<dbReference type="SUPFAM" id="SSF52540">
    <property type="entry name" value="P-loop containing nucleoside triphosphate hydrolases"/>
    <property type="match status" value="1"/>
</dbReference>
<dbReference type="PANTHER" id="PTHR16305">
    <property type="entry name" value="TESTICULAR SOLUBLE ADENYLYL CYCLASE"/>
    <property type="match status" value="1"/>
</dbReference>
<dbReference type="RefSeq" id="WP_188963218.1">
    <property type="nucleotide sequence ID" value="NZ_BMOE01000006.1"/>
</dbReference>
<dbReference type="SMART" id="SM01043">
    <property type="entry name" value="BTAD"/>
    <property type="match status" value="1"/>
</dbReference>
<dbReference type="Pfam" id="PF03704">
    <property type="entry name" value="BTAD"/>
    <property type="match status" value="1"/>
</dbReference>
<dbReference type="GO" id="GO:0005524">
    <property type="term" value="F:ATP binding"/>
    <property type="evidence" value="ECO:0007669"/>
    <property type="project" value="UniProtKB-KW"/>
</dbReference>
<dbReference type="AlphaFoldDB" id="A0A917PGE3"/>
<dbReference type="SUPFAM" id="SSF48452">
    <property type="entry name" value="TPR-like"/>
    <property type="match status" value="2"/>
</dbReference>
<evidence type="ECO:0000313" key="4">
    <source>
        <dbReference type="EMBL" id="GGJ76598.1"/>
    </source>
</evidence>
<dbReference type="Gene3D" id="1.25.40.10">
    <property type="entry name" value="Tetratricopeptide repeat domain"/>
    <property type="match status" value="2"/>
</dbReference>
<dbReference type="PANTHER" id="PTHR16305:SF35">
    <property type="entry name" value="TRANSCRIPTIONAL ACTIVATOR DOMAIN"/>
    <property type="match status" value="1"/>
</dbReference>
<dbReference type="GO" id="GO:0004016">
    <property type="term" value="F:adenylate cyclase activity"/>
    <property type="evidence" value="ECO:0007669"/>
    <property type="project" value="TreeGrafter"/>
</dbReference>
<dbReference type="Proteomes" id="UP000635726">
    <property type="component" value="Unassembled WGS sequence"/>
</dbReference>
<reference evidence="4" key="2">
    <citation type="submission" date="2020-09" db="EMBL/GenBank/DDBJ databases">
        <authorList>
            <person name="Sun Q."/>
            <person name="Ohkuma M."/>
        </authorList>
    </citation>
    <scope>NUCLEOTIDE SEQUENCE</scope>
    <source>
        <strain evidence="4">JCM 14371</strain>
    </source>
</reference>
<dbReference type="Pfam" id="PF13191">
    <property type="entry name" value="AAA_16"/>
    <property type="match status" value="1"/>
</dbReference>
<dbReference type="Gene3D" id="3.40.50.300">
    <property type="entry name" value="P-loop containing nucleotide triphosphate hydrolases"/>
    <property type="match status" value="1"/>
</dbReference>
<dbReference type="GO" id="GO:0005737">
    <property type="term" value="C:cytoplasm"/>
    <property type="evidence" value="ECO:0007669"/>
    <property type="project" value="TreeGrafter"/>
</dbReference>
<evidence type="ECO:0000259" key="3">
    <source>
        <dbReference type="SMART" id="SM01043"/>
    </source>
</evidence>
<accession>A0A917PGE3</accession>
<reference evidence="4" key="1">
    <citation type="journal article" date="2014" name="Int. J. Syst. Evol. Microbiol.">
        <title>Complete genome sequence of Corynebacterium casei LMG S-19264T (=DSM 44701T), isolated from a smear-ripened cheese.</title>
        <authorList>
            <consortium name="US DOE Joint Genome Institute (JGI-PGF)"/>
            <person name="Walter F."/>
            <person name="Albersmeier A."/>
            <person name="Kalinowski J."/>
            <person name="Ruckert C."/>
        </authorList>
    </citation>
    <scope>NUCLEOTIDE SEQUENCE</scope>
    <source>
        <strain evidence="4">JCM 14371</strain>
    </source>
</reference>
<evidence type="ECO:0000256" key="1">
    <source>
        <dbReference type="ARBA" id="ARBA00022741"/>
    </source>
</evidence>
<dbReference type="InterPro" id="IPR005158">
    <property type="entry name" value="BTAD"/>
</dbReference>
<keyword evidence="5" id="KW-1185">Reference proteome</keyword>
<comment type="caution">
    <text evidence="4">The sequence shown here is derived from an EMBL/GenBank/DDBJ whole genome shotgun (WGS) entry which is preliminary data.</text>
</comment>
<dbReference type="InterPro" id="IPR011990">
    <property type="entry name" value="TPR-like_helical_dom_sf"/>
</dbReference>
<keyword evidence="2" id="KW-0067">ATP-binding</keyword>
<protein>
    <recommendedName>
        <fullName evidence="3">Bacterial transcriptional activator domain-containing protein</fullName>
    </recommendedName>
</protein>
<dbReference type="EMBL" id="BMOE01000006">
    <property type="protein sequence ID" value="GGJ76598.1"/>
    <property type="molecule type" value="Genomic_DNA"/>
</dbReference>
<gene>
    <name evidence="4" type="ORF">GCM10008939_20930</name>
</gene>
<name>A0A917PGE3_9DEIO</name>
<evidence type="ECO:0000256" key="2">
    <source>
        <dbReference type="ARBA" id="ARBA00022840"/>
    </source>
</evidence>
<dbReference type="InterPro" id="IPR041664">
    <property type="entry name" value="AAA_16"/>
</dbReference>
<feature type="domain" description="Bacterial transcriptional activator" evidence="3">
    <location>
        <begin position="95"/>
        <end position="227"/>
    </location>
</feature>
<dbReference type="InterPro" id="IPR027417">
    <property type="entry name" value="P-loop_NTPase"/>
</dbReference>
<organism evidence="4 5">
    <name type="scientific">Deinococcus aquiradiocola</name>
    <dbReference type="NCBI Taxonomy" id="393059"/>
    <lineage>
        <taxon>Bacteria</taxon>
        <taxon>Thermotogati</taxon>
        <taxon>Deinococcota</taxon>
        <taxon>Deinococci</taxon>
        <taxon>Deinococcales</taxon>
        <taxon>Deinococcaceae</taxon>
        <taxon>Deinococcus</taxon>
    </lineage>
</organism>
<sequence length="956" mass="101270">MSGGTVLLILKLTGAPGVTVAGAHVPLRSRRLALLAYLALEGEQSRARLAALLFPALDPEEGRARLRLDLHRALHSPLRVGLVADGERVSLVGECDVWRFRQALAAGDWAGALGVWRGPLLEDVTFDDAPALQEWLEARRAGLALDVTRALHGRMGVHDGDGQPDAALEVQRALLAHQPLSEAACDALTRRLARMGRRAEALEEQARFRARFVEALGLEPLLEHRLAPDGAGGPGVGAAPEAGGTVPRGGLTRPPLVGREGLWQQLSDWHAAPGGPALLLLGEGGVGKSRLAGAFAEHVGGRTLTLRGAEAAQDVPFGALLTALRDAGTERLGTLEPRVLAALAEVLPEVNVPRAAGRAGRGALEGVSEARLLDALAAALRAAAAGADLLLLDDLHWLDPSSVRVLVQAERQLRGGGPRLLATARPGELQRHLPLARWLNDLERAGRLDRLEVAPLSEVSVLRLIRLLSGSARATGFARALHGLSGGNPYALLAFVQGLVSRGHLETGGPDGWTLHLDLADLAGELPSTLRGVLLHTLRSRGEDVVRVLEAAALRGLQFEPDAAVAGSGLDGAAGAAALALAAEHRWTLPLPDGRARLEHDLLRQALLDDLAPDRAREVHLRLARHLDRLQVKGLQAVPPAERARHWEGAGERTIAGPLWLQAAEAAGALWAHREALHALERALACTPGAADRLALHRQRGRHWQALAQLGAWRDELDAADTLQREARVPGEDLRLALERTHLLIREGELEAALALTEAWAEGEPGPERGLLQHERGSVLLELGRHAQAHAVLTAALAEAEPGSLLAANLHTTLAAVAYEQRDAPGGLQHAARAAETFHALGRVQGLVAAHVNASDLHLLAGDRDAARSALEVALGHALASQQFRLIQHTLLGLVDVTRGQGDAAAGLRYATQGLEAAEREEHPSGIAAFTAALAEFRSGRGAQDAERHPSTETPT</sequence>